<gene>
    <name evidence="2" type="ORF">SAMN05428642_10910</name>
</gene>
<keyword evidence="3" id="KW-1185">Reference proteome</keyword>
<keyword evidence="1" id="KW-0812">Transmembrane</keyword>
<protein>
    <recommendedName>
        <fullName evidence="4">Phage abortive infection protein</fullName>
    </recommendedName>
</protein>
<reference evidence="2 3" key="1">
    <citation type="submission" date="2016-10" db="EMBL/GenBank/DDBJ databases">
        <authorList>
            <person name="de Groot N.N."/>
        </authorList>
    </citation>
    <scope>NUCLEOTIDE SEQUENCE [LARGE SCALE GENOMIC DNA]</scope>
    <source>
        <strain evidence="2 3">DSM 18180</strain>
    </source>
</reference>
<name>A0A1K2IRT6_9FLAO</name>
<keyword evidence="1" id="KW-1133">Transmembrane helix</keyword>
<dbReference type="Proteomes" id="UP000182544">
    <property type="component" value="Unassembled WGS sequence"/>
</dbReference>
<dbReference type="AlphaFoldDB" id="A0A1K2IRT6"/>
<dbReference type="OrthoDB" id="1447556at2"/>
<feature type="transmembrane region" description="Helical" evidence="1">
    <location>
        <begin position="53"/>
        <end position="77"/>
    </location>
</feature>
<evidence type="ECO:0000256" key="1">
    <source>
        <dbReference type="SAM" id="Phobius"/>
    </source>
</evidence>
<accession>A0A1K2IRT6</accession>
<evidence type="ECO:0000313" key="2">
    <source>
        <dbReference type="EMBL" id="SFZ95172.1"/>
    </source>
</evidence>
<sequence>MNRLKSYFIELIYPFILIVILGILLSIAIYFFVDVFVEYDVFSEPNRDKRLDGTLKIIGTAISLTGFISIIVVIIYSKKSIQRDVQKGTIELFQEFNGEKFKEIRTKAWVVKEKWENKKNYKSKFLEYNFGKGEKKENKELTEEINVIYKLLEFYLIISTFEENKAILQSLRYFYYGWWRKFLYEIAAEIEQNRDINDIVKNAKSDYLNNISYIKNLEKLDKICGLENIPKNTAIHNDAG</sequence>
<organism evidence="2 3">
    <name type="scientific">Flaviramulus basaltis</name>
    <dbReference type="NCBI Taxonomy" id="369401"/>
    <lineage>
        <taxon>Bacteria</taxon>
        <taxon>Pseudomonadati</taxon>
        <taxon>Bacteroidota</taxon>
        <taxon>Flavobacteriia</taxon>
        <taxon>Flavobacteriales</taxon>
        <taxon>Flavobacteriaceae</taxon>
        <taxon>Flaviramulus</taxon>
    </lineage>
</organism>
<dbReference type="RefSeq" id="WP_072403747.1">
    <property type="nucleotide sequence ID" value="NZ_FPKV01000009.1"/>
</dbReference>
<dbReference type="EMBL" id="FPKV01000009">
    <property type="protein sequence ID" value="SFZ95172.1"/>
    <property type="molecule type" value="Genomic_DNA"/>
</dbReference>
<keyword evidence="1" id="KW-0472">Membrane</keyword>
<feature type="transmembrane region" description="Helical" evidence="1">
    <location>
        <begin position="12"/>
        <end position="33"/>
    </location>
</feature>
<evidence type="ECO:0008006" key="4">
    <source>
        <dbReference type="Google" id="ProtNLM"/>
    </source>
</evidence>
<proteinExistence type="predicted"/>
<dbReference type="STRING" id="369401.SAMN05428642_10910"/>
<evidence type="ECO:0000313" key="3">
    <source>
        <dbReference type="Proteomes" id="UP000182544"/>
    </source>
</evidence>